<gene>
    <name evidence="8" type="ORF">LSAT_V11C400173710</name>
</gene>
<feature type="domain" description="AAA+ ATPase" evidence="7">
    <location>
        <begin position="505"/>
        <end position="641"/>
    </location>
</feature>
<keyword evidence="5" id="KW-0067">ATP-binding</keyword>
<feature type="compositionally biased region" description="Basic and acidic residues" evidence="6">
    <location>
        <begin position="172"/>
        <end position="182"/>
    </location>
</feature>
<dbReference type="Pfam" id="PF00004">
    <property type="entry name" value="AAA"/>
    <property type="match status" value="2"/>
</dbReference>
<reference evidence="8 9" key="1">
    <citation type="journal article" date="2017" name="Nat. Commun.">
        <title>Genome assembly with in vitro proximity ligation data and whole-genome triplication in lettuce.</title>
        <authorList>
            <person name="Reyes-Chin-Wo S."/>
            <person name="Wang Z."/>
            <person name="Yang X."/>
            <person name="Kozik A."/>
            <person name="Arikit S."/>
            <person name="Song C."/>
            <person name="Xia L."/>
            <person name="Froenicke L."/>
            <person name="Lavelle D.O."/>
            <person name="Truco M.J."/>
            <person name="Xia R."/>
            <person name="Zhu S."/>
            <person name="Xu C."/>
            <person name="Xu H."/>
            <person name="Xu X."/>
            <person name="Cox K."/>
            <person name="Korf I."/>
            <person name="Meyers B.C."/>
            <person name="Michelmore R.W."/>
        </authorList>
    </citation>
    <scope>NUCLEOTIDE SEQUENCE [LARGE SCALE GENOMIC DNA]</scope>
    <source>
        <strain evidence="9">cv. Salinas</strain>
        <tissue evidence="8">Seedlings</tissue>
    </source>
</reference>
<evidence type="ECO:0000256" key="2">
    <source>
        <dbReference type="ARBA" id="ARBA00006914"/>
    </source>
</evidence>
<dbReference type="Pfam" id="PF17862">
    <property type="entry name" value="AAA_lid_3"/>
    <property type="match status" value="1"/>
</dbReference>
<dbReference type="FunFam" id="3.40.50.300:FF:000567">
    <property type="entry name" value="ATPase, AAA family protein"/>
    <property type="match status" value="1"/>
</dbReference>
<evidence type="ECO:0000259" key="7">
    <source>
        <dbReference type="SMART" id="SM00382"/>
    </source>
</evidence>
<dbReference type="GO" id="GO:0005524">
    <property type="term" value="F:ATP binding"/>
    <property type="evidence" value="ECO:0007669"/>
    <property type="project" value="UniProtKB-KW"/>
</dbReference>
<comment type="similarity">
    <text evidence="2">Belongs to the AAA ATPase family.</text>
</comment>
<dbReference type="InterPro" id="IPR003960">
    <property type="entry name" value="ATPase_AAA_CS"/>
</dbReference>
<dbReference type="InterPro" id="IPR003593">
    <property type="entry name" value="AAA+_ATPase"/>
</dbReference>
<dbReference type="SUPFAM" id="SSF52540">
    <property type="entry name" value="P-loop containing nucleoside triphosphate hydrolases"/>
    <property type="match status" value="2"/>
</dbReference>
<keyword evidence="3" id="KW-0963">Cytoplasm</keyword>
<dbReference type="PROSITE" id="PS00674">
    <property type="entry name" value="AAA"/>
    <property type="match status" value="2"/>
</dbReference>
<dbReference type="Proteomes" id="UP000235145">
    <property type="component" value="Unassembled WGS sequence"/>
</dbReference>
<keyword evidence="4" id="KW-0547">Nucleotide-binding</keyword>
<feature type="domain" description="AAA+ ATPase" evidence="7">
    <location>
        <begin position="215"/>
        <end position="354"/>
    </location>
</feature>
<evidence type="ECO:0000313" key="9">
    <source>
        <dbReference type="Proteomes" id="UP000235145"/>
    </source>
</evidence>
<comment type="subcellular location">
    <subcellularLocation>
        <location evidence="1">Cytoplasm</location>
    </subcellularLocation>
</comment>
<comment type="caution">
    <text evidence="8">The sequence shown here is derived from an EMBL/GenBank/DDBJ whole genome shotgun (WGS) entry which is preliminary data.</text>
</comment>
<protein>
    <recommendedName>
        <fullName evidence="7">AAA+ ATPase domain-containing protein</fullName>
    </recommendedName>
</protein>
<dbReference type="InterPro" id="IPR055278">
    <property type="entry name" value="CDC48c"/>
</dbReference>
<name>A0A9R1XJ04_LACSA</name>
<dbReference type="GO" id="GO:0016887">
    <property type="term" value="F:ATP hydrolysis activity"/>
    <property type="evidence" value="ECO:0007669"/>
    <property type="project" value="InterPro"/>
</dbReference>
<evidence type="ECO:0000256" key="5">
    <source>
        <dbReference type="ARBA" id="ARBA00022840"/>
    </source>
</evidence>
<dbReference type="InterPro" id="IPR041569">
    <property type="entry name" value="AAA_lid_3"/>
</dbReference>
<dbReference type="Gene3D" id="3.40.50.300">
    <property type="entry name" value="P-loop containing nucleotide triphosphate hydrolases"/>
    <property type="match status" value="2"/>
</dbReference>
<evidence type="ECO:0000256" key="3">
    <source>
        <dbReference type="ARBA" id="ARBA00022490"/>
    </source>
</evidence>
<dbReference type="PANTHER" id="PTHR48470">
    <property type="entry name" value="CELL DIVISION CONTROL PROTEIN 48 C ISOFORM 1"/>
    <property type="match status" value="1"/>
</dbReference>
<accession>A0A9R1XJ04</accession>
<dbReference type="PANTHER" id="PTHR48470:SF1">
    <property type="entry name" value="CELL DIVISION CONTROL PROTEIN 48 C ISOFORM 1"/>
    <property type="match status" value="1"/>
</dbReference>
<feature type="region of interest" description="Disordered" evidence="6">
    <location>
        <begin position="76"/>
        <end position="108"/>
    </location>
</feature>
<dbReference type="InterPro" id="IPR003959">
    <property type="entry name" value="ATPase_AAA_core"/>
</dbReference>
<evidence type="ECO:0000256" key="4">
    <source>
        <dbReference type="ARBA" id="ARBA00022741"/>
    </source>
</evidence>
<dbReference type="Gene3D" id="1.10.8.60">
    <property type="match status" value="2"/>
</dbReference>
<organism evidence="8 9">
    <name type="scientific">Lactuca sativa</name>
    <name type="common">Garden lettuce</name>
    <dbReference type="NCBI Taxonomy" id="4236"/>
    <lineage>
        <taxon>Eukaryota</taxon>
        <taxon>Viridiplantae</taxon>
        <taxon>Streptophyta</taxon>
        <taxon>Embryophyta</taxon>
        <taxon>Tracheophyta</taxon>
        <taxon>Spermatophyta</taxon>
        <taxon>Magnoliopsida</taxon>
        <taxon>eudicotyledons</taxon>
        <taxon>Gunneridae</taxon>
        <taxon>Pentapetalae</taxon>
        <taxon>asterids</taxon>
        <taxon>campanulids</taxon>
        <taxon>Asterales</taxon>
        <taxon>Asteraceae</taxon>
        <taxon>Cichorioideae</taxon>
        <taxon>Cichorieae</taxon>
        <taxon>Lactucinae</taxon>
        <taxon>Lactuca</taxon>
    </lineage>
</organism>
<dbReference type="InterPro" id="IPR027417">
    <property type="entry name" value="P-loop_NTPase"/>
</dbReference>
<evidence type="ECO:0000256" key="6">
    <source>
        <dbReference type="SAM" id="MobiDB-lite"/>
    </source>
</evidence>
<dbReference type="AlphaFoldDB" id="A0A9R1XJ04"/>
<sequence>MEKPQYRRPLPSCILDPMREKGTSLLEDVLQVQETYGNAALSVDQLVHRLRANFSKYGRHKLRPFTRKVKQTLDSSNITGKKRRIELHESESSSSESQSDDGDEEDRRAVLTSEDDVYSLKLEPEFDLTKSRLRNTYRKETKTVGSVKEYTYRRLKAQKRSNLSNDDGVDANGRHNDEPRFKDFGGMDDVINMLKKQVIIPLYHPELPRRHGVRPTVGILLHGPPGCGKSTLARAIANETGFPFYEVAASEMVSGISGASEENIRELFSKAYRTTPSIVFIDEIDAIASKRENHQTKMESRIVTQLLACMDQSHRGEKQGYVLVIGATNRPDILDPALRRTGRFDREIALGVPDEKGRFQILKVLTRELRVSGDLDLVKVSRATSGFVGADLEGLVTEAGSLAMARVIDERELELCKGSEKNERWWEKGWSVEELEKLEGVRMLDFEVAIKNVVASSKREGFSMIPNVKWEDVGGLDTLRREFNRNIVGPIKFPDEFDQKCGVDMEMGFLLYGPPGCGKTLIAQAVANESGANFIYVKGPELLSKYVGEAESAIRTIFSRARTCSPCIVFFDEIDALTKNRGKEGGHVVQGVVTQLLVELDGVDQRKGVYVIGATNRPEMVDKALLRPKRMEKLVYVPLPNPDERGLILKALARNKPIDADVDLIAIGQSEACANFSGADLFALMKEAIMIVREERLNIKQAATATDEQESSLRGLPHTIKAIHFEQALGKISPSVSDKVYDLACKSCIESCTLLMEAYNIKRSTSNMCVFCCSKNSISIDYQRRLEHRKCGTSIGLLHLIFDTSYLIIDKAVWVL</sequence>
<proteinExistence type="inferred from homology"/>
<evidence type="ECO:0000313" key="8">
    <source>
        <dbReference type="EMBL" id="KAJ0214449.1"/>
    </source>
</evidence>
<keyword evidence="9" id="KW-1185">Reference proteome</keyword>
<dbReference type="GO" id="GO:0005737">
    <property type="term" value="C:cytoplasm"/>
    <property type="evidence" value="ECO:0007669"/>
    <property type="project" value="UniProtKB-SubCell"/>
</dbReference>
<feature type="region of interest" description="Disordered" evidence="6">
    <location>
        <begin position="163"/>
        <end position="182"/>
    </location>
</feature>
<dbReference type="EMBL" id="NBSK02000004">
    <property type="protein sequence ID" value="KAJ0214449.1"/>
    <property type="molecule type" value="Genomic_DNA"/>
</dbReference>
<dbReference type="FunFam" id="3.40.50.300:FF:000365">
    <property type="entry name" value="Ribosome biogenesis ATPase RIX7"/>
    <property type="match status" value="1"/>
</dbReference>
<evidence type="ECO:0000256" key="1">
    <source>
        <dbReference type="ARBA" id="ARBA00004496"/>
    </source>
</evidence>
<dbReference type="SMART" id="SM00382">
    <property type="entry name" value="AAA"/>
    <property type="match status" value="2"/>
</dbReference>